<dbReference type="EMBL" id="LCTW02000140">
    <property type="protein sequence ID" value="KXX77930.1"/>
    <property type="molecule type" value="Genomic_DNA"/>
</dbReference>
<dbReference type="VEuPathDB" id="FungiDB:MMYC01_205915"/>
<name>A0A175W3V2_9PEZI</name>
<evidence type="ECO:0000256" key="1">
    <source>
        <dbReference type="SAM" id="Phobius"/>
    </source>
</evidence>
<organism evidence="2 3">
    <name type="scientific">Madurella mycetomatis</name>
    <dbReference type="NCBI Taxonomy" id="100816"/>
    <lineage>
        <taxon>Eukaryota</taxon>
        <taxon>Fungi</taxon>
        <taxon>Dikarya</taxon>
        <taxon>Ascomycota</taxon>
        <taxon>Pezizomycotina</taxon>
        <taxon>Sordariomycetes</taxon>
        <taxon>Sordariomycetidae</taxon>
        <taxon>Sordariales</taxon>
        <taxon>Sordariales incertae sedis</taxon>
        <taxon>Madurella</taxon>
    </lineage>
</organism>
<keyword evidence="3" id="KW-1185">Reference proteome</keyword>
<evidence type="ECO:0000313" key="2">
    <source>
        <dbReference type="EMBL" id="KXX77930.1"/>
    </source>
</evidence>
<accession>A0A175W3V2</accession>
<reference evidence="2 3" key="1">
    <citation type="journal article" date="2016" name="Genome Announc.">
        <title>Genome Sequence of Madurella mycetomatis mm55, Isolated from a Human Mycetoma Case in Sudan.</title>
        <authorList>
            <person name="Smit S."/>
            <person name="Derks M.F."/>
            <person name="Bervoets S."/>
            <person name="Fahal A."/>
            <person name="van Leeuwen W."/>
            <person name="van Belkum A."/>
            <person name="van de Sande W.W."/>
        </authorList>
    </citation>
    <scope>NUCLEOTIDE SEQUENCE [LARGE SCALE GENOMIC DNA]</scope>
    <source>
        <strain evidence="3">mm55</strain>
    </source>
</reference>
<protein>
    <submittedName>
        <fullName evidence="2">Uncharacterized protein</fullName>
    </submittedName>
</protein>
<keyword evidence="1" id="KW-1133">Transmembrane helix</keyword>
<keyword evidence="1" id="KW-0472">Membrane</keyword>
<comment type="caution">
    <text evidence="2">The sequence shown here is derived from an EMBL/GenBank/DDBJ whole genome shotgun (WGS) entry which is preliminary data.</text>
</comment>
<evidence type="ECO:0000313" key="3">
    <source>
        <dbReference type="Proteomes" id="UP000078237"/>
    </source>
</evidence>
<sequence>MVDPTGAVRRRILSEPWRDTLSYGVLFGRSTASCASTVSMASLVAIGRLLNSIKENDNECKVFSTTRDAKFKLMTLDMSTIYQPLVQTSCLPYNQEVLGQFNGVVGFDYSQPNCFGDPECEKMLERRGLWYQSRTCENDFVESNITFEAFRFADVDRPATFFGSIVADALSRITSSGANYAVLSRNDTTTVITDIGLQQTNNVANTVYEWSRDGDAAPNITGVHRLDDFHQLTVFDFEVEKYGYGSGKVGSTMRFAYSVMFVYFAIVDRYLLHIMVISFLRRERQFLPSAVGMMCRSSSYWHETRSEGPSRVDLVWE</sequence>
<feature type="transmembrane region" description="Helical" evidence="1">
    <location>
        <begin position="255"/>
        <end position="280"/>
    </location>
</feature>
<gene>
    <name evidence="2" type="ORF">MMYC01_205915</name>
</gene>
<dbReference type="AlphaFoldDB" id="A0A175W3V2"/>
<dbReference type="Proteomes" id="UP000078237">
    <property type="component" value="Unassembled WGS sequence"/>
</dbReference>
<keyword evidence="1" id="KW-0812">Transmembrane</keyword>
<proteinExistence type="predicted"/>